<organism evidence="3 4">
    <name type="scientific">Saguinus oedipus</name>
    <name type="common">Cotton-top tamarin</name>
    <name type="synonym">Oedipomidas oedipus</name>
    <dbReference type="NCBI Taxonomy" id="9490"/>
    <lineage>
        <taxon>Eukaryota</taxon>
        <taxon>Metazoa</taxon>
        <taxon>Chordata</taxon>
        <taxon>Craniata</taxon>
        <taxon>Vertebrata</taxon>
        <taxon>Euteleostomi</taxon>
        <taxon>Mammalia</taxon>
        <taxon>Eutheria</taxon>
        <taxon>Euarchontoglires</taxon>
        <taxon>Primates</taxon>
        <taxon>Haplorrhini</taxon>
        <taxon>Platyrrhini</taxon>
        <taxon>Cebidae</taxon>
        <taxon>Callitrichinae</taxon>
        <taxon>Saguinus</taxon>
    </lineage>
</organism>
<dbReference type="Pfam" id="PF23210">
    <property type="entry name" value="HEAT_Maestro_2"/>
    <property type="match status" value="2"/>
</dbReference>
<feature type="region of interest" description="Disordered" evidence="1">
    <location>
        <begin position="265"/>
        <end position="331"/>
    </location>
</feature>
<dbReference type="Proteomes" id="UP001266305">
    <property type="component" value="Unassembled WGS sequence"/>
</dbReference>
<name>A0ABQ9VFV1_SAGOE</name>
<dbReference type="PANTHER" id="PTHR23120">
    <property type="entry name" value="MAESTRO-RELATED HEAT DOMAIN-CONTAINING"/>
    <property type="match status" value="1"/>
</dbReference>
<evidence type="ECO:0000256" key="1">
    <source>
        <dbReference type="SAM" id="MobiDB-lite"/>
    </source>
</evidence>
<feature type="compositionally biased region" description="Basic and acidic residues" evidence="1">
    <location>
        <begin position="312"/>
        <end position="329"/>
    </location>
</feature>
<protein>
    <submittedName>
        <fullName evidence="3">Maestro heat-like repeat-containing protein member 2A</fullName>
    </submittedName>
</protein>
<accession>A0ABQ9VFV1</accession>
<feature type="domain" description="MROH2B-like HEAT-repeats" evidence="2">
    <location>
        <begin position="345"/>
        <end position="560"/>
    </location>
</feature>
<keyword evidence="4" id="KW-1185">Reference proteome</keyword>
<evidence type="ECO:0000259" key="2">
    <source>
        <dbReference type="Pfam" id="PF23210"/>
    </source>
</evidence>
<proteinExistence type="predicted"/>
<dbReference type="EMBL" id="JASSZA010000006">
    <property type="protein sequence ID" value="KAK2108260.1"/>
    <property type="molecule type" value="Genomic_DNA"/>
</dbReference>
<dbReference type="InterPro" id="IPR055408">
    <property type="entry name" value="HEAT_MROH2B-like"/>
</dbReference>
<evidence type="ECO:0000313" key="4">
    <source>
        <dbReference type="Proteomes" id="UP001266305"/>
    </source>
</evidence>
<dbReference type="InterPro" id="IPR045206">
    <property type="entry name" value="Maestro_heat-like_prot"/>
</dbReference>
<evidence type="ECO:0000313" key="3">
    <source>
        <dbReference type="EMBL" id="KAK2108260.1"/>
    </source>
</evidence>
<sequence>MSLQGSVRLLGRRAAEWDPLDDAGGGGQQLGSPRSLPAQSTRFLALYIIGSGALDPTPTRSVFMALSPQVRMAILCIIGQLALSGYQERIKGWGLKYVSVQLTLTTHKLTNRRENFSQRDLEERMVHKVTMDTVKIITSSVSGMTNEFWVRLLCYIMETDYMEALTPICISLTNLAEHQLHGQDVDVSVAGRAGKVLMSSPYKGEGHAIAMLNLLRTLSQSIAPSMADMWELEIPLLVRYLEEHTEFTWDQKAWEVKLIQGRTERTFHPKSQMPKRAAGSDTPPASPQSHNHSLDPPNIISTRSGIWSCGQGKRERASRSHSIPRDKARTGMKALGPSHQRLLPLQFLQNSLKKTRGSGWRLLLSKELNNQIVSFNSPSLQKVCLHRDRTWGRTGFLYRALGLTLATGLETSKVEVLLLELLYKTDYSNDFDCEGVILCFGLCAWGQVKTVLNVLHDFEERIQESEQSWQISAWRETVKSALMVMYSCVAFYCHPQMLLNLVDSPITSKTIYHYVSSCQDVCLKMAFMKSVVQVTEAINNIKNLEDFQFAQKTTLTSIIVAGGACGAANVHPTPSTHVIANALAPQSCLGCAGSGP</sequence>
<comment type="caution">
    <text evidence="3">The sequence shown here is derived from an EMBL/GenBank/DDBJ whole genome shotgun (WGS) entry which is preliminary data.</text>
</comment>
<reference evidence="3 4" key="1">
    <citation type="submission" date="2023-05" db="EMBL/GenBank/DDBJ databases">
        <title>B98-5 Cell Line De Novo Hybrid Assembly: An Optical Mapping Approach.</title>
        <authorList>
            <person name="Kananen K."/>
            <person name="Auerbach J.A."/>
            <person name="Kautto E."/>
            <person name="Blachly J.S."/>
        </authorList>
    </citation>
    <scope>NUCLEOTIDE SEQUENCE [LARGE SCALE GENOMIC DNA]</scope>
    <source>
        <strain evidence="3">B95-8</strain>
        <tissue evidence="3">Cell line</tissue>
    </source>
</reference>
<dbReference type="PANTHER" id="PTHR23120:SF14">
    <property type="entry name" value="MAESTRO HEAT-LIKE REPEAT-CONTAINING PROTEIN FAMILY MEMBER 2A"/>
    <property type="match status" value="1"/>
</dbReference>
<feature type="domain" description="MROH2B-like HEAT-repeats" evidence="2">
    <location>
        <begin position="60"/>
        <end position="260"/>
    </location>
</feature>
<gene>
    <name evidence="3" type="primary">MROH2A_4</name>
    <name evidence="3" type="ORF">P7K49_013425</name>
</gene>